<dbReference type="PROSITE" id="PS51335">
    <property type="entry name" value="ELMO"/>
    <property type="match status" value="1"/>
</dbReference>
<evidence type="ECO:0000313" key="1">
    <source>
        <dbReference type="EMBL" id="CAB4038873.1"/>
    </source>
</evidence>
<dbReference type="Gene3D" id="1.25.10.10">
    <property type="entry name" value="Leucine-rich Repeat Variant"/>
    <property type="match status" value="1"/>
</dbReference>
<dbReference type="InterPro" id="IPR050868">
    <property type="entry name" value="ELMO_domain-containing"/>
</dbReference>
<organism evidence="1 2">
    <name type="scientific">Paramuricea clavata</name>
    <name type="common">Red gorgonian</name>
    <name type="synonym">Violescent sea-whip</name>
    <dbReference type="NCBI Taxonomy" id="317549"/>
    <lineage>
        <taxon>Eukaryota</taxon>
        <taxon>Metazoa</taxon>
        <taxon>Cnidaria</taxon>
        <taxon>Anthozoa</taxon>
        <taxon>Octocorallia</taxon>
        <taxon>Malacalcyonacea</taxon>
        <taxon>Plexauridae</taxon>
        <taxon>Paramuricea</taxon>
    </lineage>
</organism>
<sequence length="332" mass="38068">MEHGIVTWDLINNVFVKKLCSFVSTTALTDPTVLKRSLSILESVVQNSPNFYTVVSRDVTIDSLIQHLQNVSEDVKINTIALINALILKTPPDRRKNLASEILSVGVRSVLLTNIIRNPRGVSDEMAHQLYTYQQLTLNFLQGRMNCQMREEDQAEKDKIENLRKAVFESNIVHFDVQMRTSKDYRKLGFEKHIKLSENFRETPPGILPLDCMTYFSKQFPDSYIKVVLENMGRGDGHECPFGKSSIALVKLLCRLLNIGEQPDDTSSDYYPIFFTTESPFQELFCICITLLGKTWREMKAKAEDFGRVMSVVEKQIKETLKEKQPTLDVFK</sequence>
<dbReference type="SUPFAM" id="SSF48371">
    <property type="entry name" value="ARM repeat"/>
    <property type="match status" value="1"/>
</dbReference>
<gene>
    <name evidence="1" type="ORF">PACLA_8A072204</name>
</gene>
<keyword evidence="2" id="KW-1185">Reference proteome</keyword>
<dbReference type="Pfam" id="PF04727">
    <property type="entry name" value="ELMO_CED12"/>
    <property type="match status" value="1"/>
</dbReference>
<dbReference type="Pfam" id="PF11841">
    <property type="entry name" value="ELMO_ARM"/>
    <property type="match status" value="1"/>
</dbReference>
<dbReference type="InterPro" id="IPR024574">
    <property type="entry name" value="ELMO_ARM"/>
</dbReference>
<name>A0A7D9LYQ7_PARCT</name>
<dbReference type="PANTHER" id="PTHR12771">
    <property type="entry name" value="ENGULFMENT AND CELL MOTILITY"/>
    <property type="match status" value="1"/>
</dbReference>
<reference evidence="1" key="1">
    <citation type="submission" date="2020-04" db="EMBL/GenBank/DDBJ databases">
        <authorList>
            <person name="Alioto T."/>
            <person name="Alioto T."/>
            <person name="Gomez Garrido J."/>
        </authorList>
    </citation>
    <scope>NUCLEOTIDE SEQUENCE</scope>
    <source>
        <strain evidence="1">A484AB</strain>
    </source>
</reference>
<dbReference type="EMBL" id="CACRXK020024696">
    <property type="protein sequence ID" value="CAB4038873.1"/>
    <property type="molecule type" value="Genomic_DNA"/>
</dbReference>
<dbReference type="Proteomes" id="UP001152795">
    <property type="component" value="Unassembled WGS sequence"/>
</dbReference>
<dbReference type="PANTHER" id="PTHR12771:SF56">
    <property type="entry name" value="CED-12"/>
    <property type="match status" value="1"/>
</dbReference>
<dbReference type="GO" id="GO:0007015">
    <property type="term" value="P:actin filament organization"/>
    <property type="evidence" value="ECO:0007669"/>
    <property type="project" value="TreeGrafter"/>
</dbReference>
<evidence type="ECO:0000313" key="2">
    <source>
        <dbReference type="Proteomes" id="UP001152795"/>
    </source>
</evidence>
<dbReference type="GO" id="GO:0048870">
    <property type="term" value="P:cell motility"/>
    <property type="evidence" value="ECO:0007669"/>
    <property type="project" value="TreeGrafter"/>
</dbReference>
<comment type="caution">
    <text evidence="1">The sequence shown here is derived from an EMBL/GenBank/DDBJ whole genome shotgun (WGS) entry which is preliminary data.</text>
</comment>
<dbReference type="GO" id="GO:0005886">
    <property type="term" value="C:plasma membrane"/>
    <property type="evidence" value="ECO:0007669"/>
    <property type="project" value="TreeGrafter"/>
</dbReference>
<dbReference type="InterPro" id="IPR011989">
    <property type="entry name" value="ARM-like"/>
</dbReference>
<dbReference type="InterPro" id="IPR006816">
    <property type="entry name" value="ELMO_dom"/>
</dbReference>
<feature type="non-terminal residue" evidence="1">
    <location>
        <position position="1"/>
    </location>
</feature>
<dbReference type="AlphaFoldDB" id="A0A7D9LYQ7"/>
<proteinExistence type="predicted"/>
<protein>
    <submittedName>
        <fullName evidence="1">Engulfment and cell motility 1 isoform X3</fullName>
    </submittedName>
</protein>
<accession>A0A7D9LYQ7</accession>
<dbReference type="InterPro" id="IPR016024">
    <property type="entry name" value="ARM-type_fold"/>
</dbReference>